<protein>
    <submittedName>
        <fullName evidence="1">Uncharacterized protein</fullName>
    </submittedName>
</protein>
<proteinExistence type="predicted"/>
<name>A0A1S8GQZ4_9PROT</name>
<dbReference type="EMBL" id="JATM01000001">
    <property type="protein sequence ID" value="OOL19441.1"/>
    <property type="molecule type" value="Genomic_DNA"/>
</dbReference>
<accession>A0A1S8GQZ4</accession>
<gene>
    <name evidence="1" type="ORF">AL01_00105</name>
</gene>
<dbReference type="AlphaFoldDB" id="A0A1S8GQZ4"/>
<evidence type="ECO:0000313" key="1">
    <source>
        <dbReference type="EMBL" id="OOL19441.1"/>
    </source>
</evidence>
<reference evidence="1 2" key="1">
    <citation type="journal article" date="2016" name="PLoS ONE">
        <title>Whole-Genome Sequence Analysis of Bombella intestini LMG 28161T, a Novel Acetic Acid Bacterium Isolated from the Crop of a Red-Tailed Bumble Bee, Bombus lapidarius.</title>
        <authorList>
            <person name="Li L."/>
            <person name="Illeghems K."/>
            <person name="Van Kerrebroeck S."/>
            <person name="Borremans W."/>
            <person name="Cleenwerck I."/>
            <person name="Smagghe G."/>
            <person name="De Vuyst L."/>
            <person name="Vandamme P."/>
        </authorList>
    </citation>
    <scope>NUCLEOTIDE SEQUENCE [LARGE SCALE GENOMIC DNA]</scope>
    <source>
        <strain evidence="1 2">R-52487</strain>
    </source>
</reference>
<sequence>MLLSIGQEPLSRYAGRVGCLIHWLKIVPKTIATPFFLRFLLKERLAIRGIIHATRMKRVASTNTTECQPSPSDRAVAADSFLTIGATTGMETALPTHEWAEKKTVELYQPQ</sequence>
<organism evidence="1 2">
    <name type="scientific">Bombella intestini</name>
    <dbReference type="NCBI Taxonomy" id="1539051"/>
    <lineage>
        <taxon>Bacteria</taxon>
        <taxon>Pseudomonadati</taxon>
        <taxon>Pseudomonadota</taxon>
        <taxon>Alphaproteobacteria</taxon>
        <taxon>Acetobacterales</taxon>
        <taxon>Acetobacteraceae</taxon>
        <taxon>Bombella</taxon>
    </lineage>
</organism>
<comment type="caution">
    <text evidence="1">The sequence shown here is derived from an EMBL/GenBank/DDBJ whole genome shotgun (WGS) entry which is preliminary data.</text>
</comment>
<dbReference type="Proteomes" id="UP000200980">
    <property type="component" value="Unassembled WGS sequence"/>
</dbReference>
<evidence type="ECO:0000313" key="2">
    <source>
        <dbReference type="Proteomes" id="UP000200980"/>
    </source>
</evidence>
<keyword evidence="2" id="KW-1185">Reference proteome</keyword>